<protein>
    <recommendedName>
        <fullName evidence="1">Protein kinase domain-containing protein</fullName>
    </recommendedName>
</protein>
<keyword evidence="3" id="KW-1185">Reference proteome</keyword>
<dbReference type="AlphaFoldDB" id="A0A397J6T2"/>
<comment type="caution">
    <text evidence="2">The sequence shown here is derived from an EMBL/GenBank/DDBJ whole genome shotgun (WGS) entry which is preliminary data.</text>
</comment>
<dbReference type="InterPro" id="IPR011990">
    <property type="entry name" value="TPR-like_helical_dom_sf"/>
</dbReference>
<gene>
    <name evidence="2" type="ORF">Glove_117g129</name>
</gene>
<dbReference type="Pfam" id="PF08238">
    <property type="entry name" value="Sel1"/>
    <property type="match status" value="7"/>
</dbReference>
<dbReference type="InterPro" id="IPR052945">
    <property type="entry name" value="Mitotic_Regulator"/>
</dbReference>
<dbReference type="STRING" id="1348612.A0A397J6T2"/>
<dbReference type="GO" id="GO:0005524">
    <property type="term" value="F:ATP binding"/>
    <property type="evidence" value="ECO:0007669"/>
    <property type="project" value="InterPro"/>
</dbReference>
<name>A0A397J6T2_9GLOM</name>
<dbReference type="Pfam" id="PF07714">
    <property type="entry name" value="PK_Tyr_Ser-Thr"/>
    <property type="match status" value="1"/>
</dbReference>
<evidence type="ECO:0000313" key="2">
    <source>
        <dbReference type="EMBL" id="RHZ81726.1"/>
    </source>
</evidence>
<dbReference type="EMBL" id="PQFF01000109">
    <property type="protein sequence ID" value="RHZ81726.1"/>
    <property type="molecule type" value="Genomic_DNA"/>
</dbReference>
<dbReference type="InterPro" id="IPR001245">
    <property type="entry name" value="Ser-Thr/Tyr_kinase_cat_dom"/>
</dbReference>
<accession>A0A397J6T2</accession>
<evidence type="ECO:0000259" key="1">
    <source>
        <dbReference type="PROSITE" id="PS50011"/>
    </source>
</evidence>
<feature type="domain" description="Protein kinase" evidence="1">
    <location>
        <begin position="37"/>
        <end position="294"/>
    </location>
</feature>
<dbReference type="PANTHER" id="PTHR43628:SF1">
    <property type="entry name" value="CHITIN SYNTHASE REGULATORY FACTOR 2-RELATED"/>
    <property type="match status" value="1"/>
</dbReference>
<dbReference type="InterPro" id="IPR011009">
    <property type="entry name" value="Kinase-like_dom_sf"/>
</dbReference>
<proteinExistence type="predicted"/>
<organism evidence="2 3">
    <name type="scientific">Diversispora epigaea</name>
    <dbReference type="NCBI Taxonomy" id="1348612"/>
    <lineage>
        <taxon>Eukaryota</taxon>
        <taxon>Fungi</taxon>
        <taxon>Fungi incertae sedis</taxon>
        <taxon>Mucoromycota</taxon>
        <taxon>Glomeromycotina</taxon>
        <taxon>Glomeromycetes</taxon>
        <taxon>Diversisporales</taxon>
        <taxon>Diversisporaceae</taxon>
        <taxon>Diversispora</taxon>
    </lineage>
</organism>
<dbReference type="InterPro" id="IPR000719">
    <property type="entry name" value="Prot_kinase_dom"/>
</dbReference>
<dbReference type="SMART" id="SM00671">
    <property type="entry name" value="SEL1"/>
    <property type="match status" value="7"/>
</dbReference>
<dbReference type="Gene3D" id="1.10.510.10">
    <property type="entry name" value="Transferase(Phosphotransferase) domain 1"/>
    <property type="match status" value="1"/>
</dbReference>
<reference evidence="2 3" key="1">
    <citation type="submission" date="2018-08" db="EMBL/GenBank/DDBJ databases">
        <title>Genome and evolution of the arbuscular mycorrhizal fungus Diversispora epigaea (formerly Glomus versiforme) and its bacterial endosymbionts.</title>
        <authorList>
            <person name="Sun X."/>
            <person name="Fei Z."/>
            <person name="Harrison M."/>
        </authorList>
    </citation>
    <scope>NUCLEOTIDE SEQUENCE [LARGE SCALE GENOMIC DNA]</scope>
    <source>
        <strain evidence="2 3">IT104</strain>
    </source>
</reference>
<dbReference type="Gene3D" id="1.25.40.10">
    <property type="entry name" value="Tetratricopeptide repeat domain"/>
    <property type="match status" value="1"/>
</dbReference>
<dbReference type="Proteomes" id="UP000266861">
    <property type="component" value="Unassembled WGS sequence"/>
</dbReference>
<dbReference type="InterPro" id="IPR006597">
    <property type="entry name" value="Sel1-like"/>
</dbReference>
<dbReference type="SUPFAM" id="SSF81901">
    <property type="entry name" value="HCP-like"/>
    <property type="match status" value="1"/>
</dbReference>
<sequence length="805" mass="93291">MSLEKTNEKKWKTLMRNLIIEDTFQKEKIPFYQYSEFVNVKSISKNVYEATFKTSQKIIVLKCISLNDKFTLDNLINEIKRYRKLEIHDSILKFYGITRQENINNYMIILEYVNKGSLRQYLKTNFQKLDWKTKLNLAKQIANVLMHLHANNIIHGKFNSENILIHNGIIKLNVFGLTKIISDFLSFLINNLGSMQCMDPQHLDHFSTIGKNKSSDIFGLGIILWEISTGNSPFEMRSSSNVDLLNNITKKRKREMAISETPQKYEKIYTDCLKHNGNSRPDISQVVKNLSEIIISDATVEFGTIQSQPYNVTDAKLENLNIQSEKFEIKPYSPLFNVTTEVNVFIKDLFELLNDLFNRQFREIRPFTIRNYIREHKKNPVEILSKMISHESYYCVIFSTDCLKHNGNSRPDISQVVKNLSEIIISDATVEFGTIQSQPYNVTDAKLENLNIQSEKFEIKPYSPLFNVTTEVNVFIKDLFELLNDLFNRQFREIRPFTIRNYIREHKKNPVEILSKMISHESYYWFTSLIGFFYQHGIGTVVDNQMAFKFYNLAANDISSSNSSSFRELYNINKEIGNISLAQVYLYGLGVDKNAKKTFQICYKLAYKGSLMASNSVAYCYSNGFGVEKNEEKAFELYLKSAENGFLLAQFNVGWCYDYGKGITKDKAKGFQWVMKSARAGNINAMCNVGYSYENGIGVCKDKKEAFKWYLKAAEKEHNASQYNIGLCYNYGRGIDRDYKKAFEWLKKAAENNFTNSQYMLGKLFYEGNGTKKDIVNAIYWLNKAKENGNTDANELLEEIISNII</sequence>
<evidence type="ECO:0000313" key="3">
    <source>
        <dbReference type="Proteomes" id="UP000266861"/>
    </source>
</evidence>
<dbReference type="PANTHER" id="PTHR43628">
    <property type="entry name" value="ACTIVATOR OF C KINASE PROTEIN 1-RELATED"/>
    <property type="match status" value="1"/>
</dbReference>
<dbReference type="PROSITE" id="PS50011">
    <property type="entry name" value="PROTEIN_KINASE_DOM"/>
    <property type="match status" value="1"/>
</dbReference>
<dbReference type="GO" id="GO:0004672">
    <property type="term" value="F:protein kinase activity"/>
    <property type="evidence" value="ECO:0007669"/>
    <property type="project" value="InterPro"/>
</dbReference>
<dbReference type="SUPFAM" id="SSF56112">
    <property type="entry name" value="Protein kinase-like (PK-like)"/>
    <property type="match status" value="1"/>
</dbReference>
<dbReference type="OrthoDB" id="2425131at2759"/>